<feature type="domain" description="NusG-like N-terminal" evidence="5">
    <location>
        <begin position="1"/>
        <end position="109"/>
    </location>
</feature>
<keyword evidence="1" id="KW-0806">Transcription termination</keyword>
<keyword evidence="4" id="KW-0804">Transcription</keyword>
<dbReference type="NCBIfam" id="TIGR00922">
    <property type="entry name" value="nusG"/>
    <property type="match status" value="1"/>
</dbReference>
<dbReference type="InterPro" id="IPR006645">
    <property type="entry name" value="NGN-like_dom"/>
</dbReference>
<dbReference type="HAMAP" id="MF_00948">
    <property type="entry name" value="NusG"/>
    <property type="match status" value="1"/>
</dbReference>
<evidence type="ECO:0000256" key="1">
    <source>
        <dbReference type="ARBA" id="ARBA00022472"/>
    </source>
</evidence>
<dbReference type="GO" id="GO:0005829">
    <property type="term" value="C:cytosol"/>
    <property type="evidence" value="ECO:0007669"/>
    <property type="project" value="UniProtKB-ARBA"/>
</dbReference>
<feature type="domain" description="KOW" evidence="6">
    <location>
        <begin position="121"/>
        <end position="148"/>
    </location>
</feature>
<reference evidence="7" key="1">
    <citation type="submission" date="2018-05" db="EMBL/GenBank/DDBJ databases">
        <authorList>
            <person name="Lanie J.A."/>
            <person name="Ng W.-L."/>
            <person name="Kazmierczak K.M."/>
            <person name="Andrzejewski T.M."/>
            <person name="Davidsen T.M."/>
            <person name="Wayne K.J."/>
            <person name="Tettelin H."/>
            <person name="Glass J.I."/>
            <person name="Rusch D."/>
            <person name="Podicherti R."/>
            <person name="Tsui H.-C.T."/>
            <person name="Winkler M.E."/>
        </authorList>
    </citation>
    <scope>NUCLEOTIDE SEQUENCE</scope>
</reference>
<dbReference type="Pfam" id="PF02357">
    <property type="entry name" value="NusG"/>
    <property type="match status" value="1"/>
</dbReference>
<gene>
    <name evidence="7" type="ORF">METZ01_LOCUS186058</name>
</gene>
<dbReference type="InterPro" id="IPR005824">
    <property type="entry name" value="KOW"/>
</dbReference>
<keyword evidence="2" id="KW-0889">Transcription antitermination</keyword>
<name>A0A382D593_9ZZZZ</name>
<organism evidence="7">
    <name type="scientific">marine metagenome</name>
    <dbReference type="NCBI Taxonomy" id="408172"/>
    <lineage>
        <taxon>unclassified sequences</taxon>
        <taxon>metagenomes</taxon>
        <taxon>ecological metagenomes</taxon>
    </lineage>
</organism>
<keyword evidence="3" id="KW-0805">Transcription regulation</keyword>
<dbReference type="PRINTS" id="PR00338">
    <property type="entry name" value="NUSGTNSCPFCT"/>
</dbReference>
<dbReference type="InterPro" id="IPR001062">
    <property type="entry name" value="Transcrpt_antiterm_NusG"/>
</dbReference>
<evidence type="ECO:0000256" key="2">
    <source>
        <dbReference type="ARBA" id="ARBA00022814"/>
    </source>
</evidence>
<dbReference type="GO" id="GO:0006354">
    <property type="term" value="P:DNA-templated transcription elongation"/>
    <property type="evidence" value="ECO:0007669"/>
    <property type="project" value="InterPro"/>
</dbReference>
<evidence type="ECO:0000313" key="7">
    <source>
        <dbReference type="EMBL" id="SVB33204.1"/>
    </source>
</evidence>
<dbReference type="CDD" id="cd06091">
    <property type="entry name" value="KOW_NusG"/>
    <property type="match status" value="1"/>
</dbReference>
<accession>A0A382D593</accession>
<dbReference type="InterPro" id="IPR047050">
    <property type="entry name" value="NGN"/>
</dbReference>
<dbReference type="InterPro" id="IPR036735">
    <property type="entry name" value="NGN_dom_sf"/>
</dbReference>
<evidence type="ECO:0000259" key="5">
    <source>
        <dbReference type="SMART" id="SM00738"/>
    </source>
</evidence>
<dbReference type="GO" id="GO:0031564">
    <property type="term" value="P:transcription antitermination"/>
    <property type="evidence" value="ECO:0007669"/>
    <property type="project" value="UniProtKB-KW"/>
</dbReference>
<dbReference type="SMART" id="SM00739">
    <property type="entry name" value="KOW"/>
    <property type="match status" value="1"/>
</dbReference>
<dbReference type="PROSITE" id="PS01014">
    <property type="entry name" value="NUSG"/>
    <property type="match status" value="1"/>
</dbReference>
<dbReference type="GO" id="GO:0006353">
    <property type="term" value="P:DNA-templated transcription termination"/>
    <property type="evidence" value="ECO:0007669"/>
    <property type="project" value="UniProtKB-KW"/>
</dbReference>
<dbReference type="InterPro" id="IPR008991">
    <property type="entry name" value="Translation_prot_SH3-like_sf"/>
</dbReference>
<dbReference type="AlphaFoldDB" id="A0A382D593"/>
<dbReference type="SUPFAM" id="SSF50104">
    <property type="entry name" value="Translation proteins SH3-like domain"/>
    <property type="match status" value="1"/>
</dbReference>
<dbReference type="Gene3D" id="3.30.70.940">
    <property type="entry name" value="NusG, N-terminal domain"/>
    <property type="match status" value="1"/>
</dbReference>
<dbReference type="GO" id="GO:0032784">
    <property type="term" value="P:regulation of DNA-templated transcription elongation"/>
    <property type="evidence" value="ECO:0007669"/>
    <property type="project" value="InterPro"/>
</dbReference>
<sequence>MKNWYIVQSHSNFENKVAKLIKEEAKKSNISEKIEEIVVPTHDITEVRRGKRVQRKKKYFPGYVLMKSEMDKDLYHMIKNIKKVSGFLGSKGVPAPVSDKEIDKILGQIKDGVAQPKSAIEYNIGEKVQVIDGPFASFTGLVEDIDEEKLRLKVSVSIFGRPTPVDLEYNQVEKAS</sequence>
<dbReference type="FunFam" id="2.30.30.30:FF:000002">
    <property type="entry name" value="Transcription termination/antitermination factor NusG"/>
    <property type="match status" value="1"/>
</dbReference>
<evidence type="ECO:0000256" key="3">
    <source>
        <dbReference type="ARBA" id="ARBA00023015"/>
    </source>
</evidence>
<protein>
    <recommendedName>
        <fullName evidence="8">Transcription termination/antitermination protein NusG</fullName>
    </recommendedName>
</protein>
<dbReference type="InterPro" id="IPR014722">
    <property type="entry name" value="Rib_uL2_dom2"/>
</dbReference>
<evidence type="ECO:0008006" key="8">
    <source>
        <dbReference type="Google" id="ProtNLM"/>
    </source>
</evidence>
<evidence type="ECO:0000256" key="4">
    <source>
        <dbReference type="ARBA" id="ARBA00023163"/>
    </source>
</evidence>
<dbReference type="SUPFAM" id="SSF82679">
    <property type="entry name" value="N-utilization substance G protein NusG, N-terminal domain"/>
    <property type="match status" value="1"/>
</dbReference>
<dbReference type="InterPro" id="IPR015869">
    <property type="entry name" value="Transcrpt_antiterm_NusG_bac_CS"/>
</dbReference>
<evidence type="ECO:0000259" key="6">
    <source>
        <dbReference type="SMART" id="SM00739"/>
    </source>
</evidence>
<dbReference type="Pfam" id="PF00467">
    <property type="entry name" value="KOW"/>
    <property type="match status" value="1"/>
</dbReference>
<dbReference type="CDD" id="cd09891">
    <property type="entry name" value="NGN_Bact_1"/>
    <property type="match status" value="1"/>
</dbReference>
<dbReference type="PANTHER" id="PTHR30265">
    <property type="entry name" value="RHO-INTERACTING TRANSCRIPTION TERMINATION FACTOR NUSG"/>
    <property type="match status" value="1"/>
</dbReference>
<dbReference type="PANTHER" id="PTHR30265:SF2">
    <property type="entry name" value="TRANSCRIPTION TERMINATION_ANTITERMINATION PROTEIN NUSG"/>
    <property type="match status" value="1"/>
</dbReference>
<dbReference type="SMART" id="SM00738">
    <property type="entry name" value="NGN"/>
    <property type="match status" value="1"/>
</dbReference>
<dbReference type="InterPro" id="IPR043425">
    <property type="entry name" value="NusG-like"/>
</dbReference>
<dbReference type="Gene3D" id="2.30.30.30">
    <property type="match status" value="1"/>
</dbReference>
<proteinExistence type="inferred from homology"/>
<dbReference type="EMBL" id="UINC01037550">
    <property type="protein sequence ID" value="SVB33204.1"/>
    <property type="molecule type" value="Genomic_DNA"/>
</dbReference>